<proteinExistence type="predicted"/>
<evidence type="ECO:0000256" key="1">
    <source>
        <dbReference type="SAM" id="Phobius"/>
    </source>
</evidence>
<keyword evidence="1" id="KW-0472">Membrane</keyword>
<protein>
    <submittedName>
        <fullName evidence="2">Uncharacterized protein</fullName>
    </submittedName>
</protein>
<feature type="transmembrane region" description="Helical" evidence="1">
    <location>
        <begin position="6"/>
        <end position="24"/>
    </location>
</feature>
<dbReference type="STRING" id="477680.SAMN05421788_110167"/>
<name>A0A1N7R8R4_9BACT</name>
<sequence length="85" mass="10065">MLNSVYIIIQYINGATLYYSIYILNHPFKHEEKYLFNDDFMLLVTDIKGYARYVSETLEPCVKYSYAPSGYIKRIDSEIESDFIL</sequence>
<keyword evidence="3" id="KW-1185">Reference proteome</keyword>
<evidence type="ECO:0000313" key="3">
    <source>
        <dbReference type="Proteomes" id="UP000186917"/>
    </source>
</evidence>
<evidence type="ECO:0000313" key="2">
    <source>
        <dbReference type="EMBL" id="SIT31429.1"/>
    </source>
</evidence>
<dbReference type="RefSeq" id="WP_144264143.1">
    <property type="nucleotide sequence ID" value="NZ_AP017422.1"/>
</dbReference>
<dbReference type="AlphaFoldDB" id="A0A1N7R8R4"/>
<accession>A0A1N7R8R4</accession>
<keyword evidence="1" id="KW-1133">Transmembrane helix</keyword>
<keyword evidence="1" id="KW-0812">Transmembrane</keyword>
<gene>
    <name evidence="2" type="ORF">SAMN05421788_110167</name>
</gene>
<reference evidence="3" key="1">
    <citation type="submission" date="2017-01" db="EMBL/GenBank/DDBJ databases">
        <authorList>
            <person name="Varghese N."/>
            <person name="Submissions S."/>
        </authorList>
    </citation>
    <scope>NUCLEOTIDE SEQUENCE [LARGE SCALE GENOMIC DNA]</scope>
    <source>
        <strain evidence="3">DSM 21054</strain>
    </source>
</reference>
<dbReference type="EMBL" id="FTOR01000010">
    <property type="protein sequence ID" value="SIT31429.1"/>
    <property type="molecule type" value="Genomic_DNA"/>
</dbReference>
<organism evidence="2 3">
    <name type="scientific">Filimonas lacunae</name>
    <dbReference type="NCBI Taxonomy" id="477680"/>
    <lineage>
        <taxon>Bacteria</taxon>
        <taxon>Pseudomonadati</taxon>
        <taxon>Bacteroidota</taxon>
        <taxon>Chitinophagia</taxon>
        <taxon>Chitinophagales</taxon>
        <taxon>Chitinophagaceae</taxon>
        <taxon>Filimonas</taxon>
    </lineage>
</organism>
<dbReference type="Proteomes" id="UP000186917">
    <property type="component" value="Unassembled WGS sequence"/>
</dbReference>